<evidence type="ECO:0000313" key="2">
    <source>
        <dbReference type="EMBL" id="MBI4132640.1"/>
    </source>
</evidence>
<name>A0A933DRY7_9BACT</name>
<evidence type="ECO:0000256" key="1">
    <source>
        <dbReference type="SAM" id="MobiDB-lite"/>
    </source>
</evidence>
<dbReference type="AlphaFoldDB" id="A0A933DRY7"/>
<dbReference type="EMBL" id="JACQMI010000005">
    <property type="protein sequence ID" value="MBI4132640.1"/>
    <property type="molecule type" value="Genomic_DNA"/>
</dbReference>
<organism evidence="2 3">
    <name type="scientific">Candidatus Sungiibacteriota bacterium</name>
    <dbReference type="NCBI Taxonomy" id="2750080"/>
    <lineage>
        <taxon>Bacteria</taxon>
        <taxon>Candidatus Sungiibacteriota</taxon>
    </lineage>
</organism>
<proteinExistence type="predicted"/>
<evidence type="ECO:0008006" key="4">
    <source>
        <dbReference type="Google" id="ProtNLM"/>
    </source>
</evidence>
<accession>A0A933DRY7</accession>
<evidence type="ECO:0000313" key="3">
    <source>
        <dbReference type="Proteomes" id="UP000756703"/>
    </source>
</evidence>
<feature type="region of interest" description="Disordered" evidence="1">
    <location>
        <begin position="1"/>
        <end position="27"/>
    </location>
</feature>
<dbReference type="Proteomes" id="UP000756703">
    <property type="component" value="Unassembled WGS sequence"/>
</dbReference>
<reference evidence="2" key="1">
    <citation type="submission" date="2020-07" db="EMBL/GenBank/DDBJ databases">
        <title>Huge and variable diversity of episymbiotic CPR bacteria and DPANN archaea in groundwater ecosystems.</title>
        <authorList>
            <person name="He C.Y."/>
            <person name="Keren R."/>
            <person name="Whittaker M."/>
            <person name="Farag I.F."/>
            <person name="Doudna J."/>
            <person name="Cate J.H.D."/>
            <person name="Banfield J.F."/>
        </authorList>
    </citation>
    <scope>NUCLEOTIDE SEQUENCE</scope>
    <source>
        <strain evidence="2">NC_groundwater_1225_Ag_S-0.1um_56_177</strain>
    </source>
</reference>
<protein>
    <recommendedName>
        <fullName evidence="4">Helix-turn-helix domain-containing protein</fullName>
    </recommendedName>
</protein>
<sequence length="193" mass="21479">MNRDQSAILSNRGRPKGAVSPAERRRRFDARRWPGASEQLLSDAHSLGGKTIAQRFGFNSPQRAYQVIRYLSGNGKPRVPYFARLDATVEKILELVCDGKTMAEIASALHASTGTIASRLRYHRIILPRRAAVRKRPDITATVIRTIAEASCSISAIASQLKASPTTIIRWAKRYGITLPKGRHRSRSTRPPH</sequence>
<comment type="caution">
    <text evidence="2">The sequence shown here is derived from an EMBL/GenBank/DDBJ whole genome shotgun (WGS) entry which is preliminary data.</text>
</comment>
<gene>
    <name evidence="2" type="ORF">HY473_00875</name>
</gene>